<dbReference type="Gene3D" id="3.30.2010.20">
    <property type="match status" value="1"/>
</dbReference>
<keyword evidence="2" id="KW-0645">Protease</keyword>
<evidence type="ECO:0000313" key="3">
    <source>
        <dbReference type="Proteomes" id="UP000182011"/>
    </source>
</evidence>
<proteinExistence type="predicted"/>
<dbReference type="STRING" id="1633631.GCA_001442925_02189"/>
<reference evidence="3 4" key="1">
    <citation type="submission" date="2015-11" db="EMBL/GenBank/DDBJ databases">
        <authorList>
            <person name="Varghese N."/>
        </authorList>
    </citation>
    <scope>NUCLEOTIDE SEQUENCE [LARGE SCALE GENOMIC DNA]</scope>
    <source>
        <strain evidence="1 4">JGI-8</strain>
    </source>
</reference>
<accession>A0A0S4NFL5</accession>
<dbReference type="EMBL" id="FAOP01000011">
    <property type="protein sequence ID" value="CUU08833.1"/>
    <property type="molecule type" value="Genomic_DNA"/>
</dbReference>
<dbReference type="OrthoDB" id="9806895at2"/>
<accession>A0A0P1LZI7</accession>
<evidence type="ECO:0000313" key="4">
    <source>
        <dbReference type="Proteomes" id="UP000182200"/>
    </source>
</evidence>
<organism evidence="2 3">
    <name type="scientific">Candidatus Kryptonium thompsonii</name>
    <dbReference type="NCBI Taxonomy" id="1633631"/>
    <lineage>
        <taxon>Bacteria</taxon>
        <taxon>Pseudomonadati</taxon>
        <taxon>Candidatus Kryptoniota</taxon>
        <taxon>Candidatus Kryptonium</taxon>
    </lineage>
</organism>
<accession>A0A0P1M4X9</accession>
<reference evidence="2" key="2">
    <citation type="submission" date="2015-11" db="EMBL/GenBank/DDBJ databases">
        <authorList>
            <person name="Zhang Y."/>
            <person name="Guo Z."/>
        </authorList>
    </citation>
    <scope>NUCLEOTIDE SEQUENCE [LARGE SCALE GENOMIC DNA]</scope>
    <source>
        <strain evidence="2">JGI-4</strain>
    </source>
</reference>
<dbReference type="InterPro" id="IPR010428">
    <property type="entry name" value="Zincin_1"/>
</dbReference>
<protein>
    <submittedName>
        <fullName evidence="2">Predicted Zn-dependent protease, minimal metalloprotease (MMP)-like domain</fullName>
    </submittedName>
</protein>
<dbReference type="CDD" id="cd12952">
    <property type="entry name" value="MMP_ACEL2062"/>
    <property type="match status" value="1"/>
</dbReference>
<accession>A0A0P1MC30</accession>
<dbReference type="GO" id="GO:0006508">
    <property type="term" value="P:proteolysis"/>
    <property type="evidence" value="ECO:0007669"/>
    <property type="project" value="UniProtKB-KW"/>
</dbReference>
<dbReference type="GO" id="GO:0008237">
    <property type="term" value="F:metallopeptidase activity"/>
    <property type="evidence" value="ECO:0007669"/>
    <property type="project" value="UniProtKB-KW"/>
</dbReference>
<sequence length="124" mass="14415">MTPEEFEKIIEETIENLPDEIKQKLDNVVFIVQDYPDAEELKRAKTSKHNLLGLYTGIPLSKRGTSYGMYPTTPDRIFIFKANIERICKTESELRNKIKEVVLHEIGHYLGMSEAEVRRALKDF</sequence>
<dbReference type="SUPFAM" id="SSF55486">
    <property type="entry name" value="Metalloproteases ('zincins'), catalytic domain"/>
    <property type="match status" value="1"/>
</dbReference>
<dbReference type="Proteomes" id="UP000182200">
    <property type="component" value="Unassembled WGS sequence"/>
</dbReference>
<dbReference type="Proteomes" id="UP000182011">
    <property type="component" value="Unassembled WGS sequence"/>
</dbReference>
<dbReference type="InterPro" id="IPR038555">
    <property type="entry name" value="Zincin_1_sf"/>
</dbReference>
<keyword evidence="2" id="KW-0378">Hydrolase</keyword>
<evidence type="ECO:0000313" key="2">
    <source>
        <dbReference type="EMBL" id="CUU08833.1"/>
    </source>
</evidence>
<keyword evidence="4" id="KW-1185">Reference proteome</keyword>
<evidence type="ECO:0000313" key="1">
    <source>
        <dbReference type="EMBL" id="CUS92384.1"/>
    </source>
</evidence>
<dbReference type="EMBL" id="CZVI01000028">
    <property type="protein sequence ID" value="CUS92384.1"/>
    <property type="molecule type" value="Genomic_DNA"/>
</dbReference>
<dbReference type="AlphaFoldDB" id="A0A0P1LZI7"/>
<keyword evidence="2" id="KW-0482">Metalloprotease</keyword>
<accession>A0A0P1P8B8</accession>
<gene>
    <name evidence="2" type="ORF">JGI4_02195</name>
    <name evidence="1" type="ORF">JGI8_01672</name>
</gene>
<accession>A0A0P1NXP4</accession>
<accession>A0A0P1LRW3</accession>
<accession>A0A0N7MPZ3</accession>
<name>A0A0P1LZI7_9BACT</name>
<dbReference type="Pfam" id="PF06262">
    <property type="entry name" value="Zincin_1"/>
    <property type="match status" value="1"/>
</dbReference>
<dbReference type="RefSeq" id="WP_075426555.1">
    <property type="nucleotide sequence ID" value="NZ_CZVI01000028.1"/>
</dbReference>